<accession>A0ABR1SQT7</accession>
<evidence type="ECO:0008006" key="5">
    <source>
        <dbReference type="Google" id="ProtNLM"/>
    </source>
</evidence>
<keyword evidence="4" id="KW-1185">Reference proteome</keyword>
<dbReference type="EMBL" id="JAQQWK010000008">
    <property type="protein sequence ID" value="KAK8036079.1"/>
    <property type="molecule type" value="Genomic_DNA"/>
</dbReference>
<feature type="compositionally biased region" description="Low complexity" evidence="1">
    <location>
        <begin position="135"/>
        <end position="157"/>
    </location>
</feature>
<name>A0ABR1SQT7_9PEZI</name>
<proteinExistence type="predicted"/>
<protein>
    <recommendedName>
        <fullName evidence="5">Ig-like domain-containing protein</fullName>
    </recommendedName>
</protein>
<comment type="caution">
    <text evidence="3">The sequence shown here is derived from an EMBL/GenBank/DDBJ whole genome shotgun (WGS) entry which is preliminary data.</text>
</comment>
<evidence type="ECO:0000256" key="2">
    <source>
        <dbReference type="SAM" id="SignalP"/>
    </source>
</evidence>
<evidence type="ECO:0000313" key="3">
    <source>
        <dbReference type="EMBL" id="KAK8036079.1"/>
    </source>
</evidence>
<dbReference type="Proteomes" id="UP001444661">
    <property type="component" value="Unassembled WGS sequence"/>
</dbReference>
<evidence type="ECO:0000313" key="4">
    <source>
        <dbReference type="Proteomes" id="UP001444661"/>
    </source>
</evidence>
<keyword evidence="2" id="KW-0732">Signal</keyword>
<sequence>MRFVTVAALVSGAAASALPGTKLNPLHRRTTGLFTISPSTCASYITVTETPAVVTLTASEYVTVTAETVTSTDVTSTETTQESTDIETATVFETSFVTAFETAATVTETVGPALSTNAVEKRKKKRGDSCKRRSSSLASASENSFSSPSTTPSPSGPICTSTVTAAALHATTTVIITGSATATAVETVTSIIVATVTTTISTTDLMTTAVPTTVAVTATSVVTSVAPPPTPTFVLKAVGGSVNGRYITLDGPVDPYSFSALAFTTNAALATSFVLRDDGNLVPASVAKDADTTYSSWLCTPGGEHASNVYITTSEIASSSYFTDRTSCRLAGLSALDVGSTGTFVCPNDGTSVSQPADSENYLIFETTSDTTYEHIALQYTVVA</sequence>
<feature type="chain" id="PRO_5046301946" description="Ig-like domain-containing protein" evidence="2">
    <location>
        <begin position="16"/>
        <end position="384"/>
    </location>
</feature>
<organism evidence="3 4">
    <name type="scientific">Apiospora rasikravindrae</name>
    <dbReference type="NCBI Taxonomy" id="990691"/>
    <lineage>
        <taxon>Eukaryota</taxon>
        <taxon>Fungi</taxon>
        <taxon>Dikarya</taxon>
        <taxon>Ascomycota</taxon>
        <taxon>Pezizomycotina</taxon>
        <taxon>Sordariomycetes</taxon>
        <taxon>Xylariomycetidae</taxon>
        <taxon>Amphisphaeriales</taxon>
        <taxon>Apiosporaceae</taxon>
        <taxon>Apiospora</taxon>
    </lineage>
</organism>
<evidence type="ECO:0000256" key="1">
    <source>
        <dbReference type="SAM" id="MobiDB-lite"/>
    </source>
</evidence>
<feature type="region of interest" description="Disordered" evidence="1">
    <location>
        <begin position="117"/>
        <end position="157"/>
    </location>
</feature>
<reference evidence="3 4" key="1">
    <citation type="submission" date="2023-01" db="EMBL/GenBank/DDBJ databases">
        <title>Analysis of 21 Apiospora genomes using comparative genomics revels a genus with tremendous synthesis potential of carbohydrate active enzymes and secondary metabolites.</title>
        <authorList>
            <person name="Sorensen T."/>
        </authorList>
    </citation>
    <scope>NUCLEOTIDE SEQUENCE [LARGE SCALE GENOMIC DNA]</scope>
    <source>
        <strain evidence="3 4">CBS 33761</strain>
    </source>
</reference>
<gene>
    <name evidence="3" type="ORF">PG993_008693</name>
</gene>
<feature type="signal peptide" evidence="2">
    <location>
        <begin position="1"/>
        <end position="15"/>
    </location>
</feature>